<dbReference type="Pfam" id="PF01740">
    <property type="entry name" value="STAS"/>
    <property type="match status" value="1"/>
</dbReference>
<dbReference type="Proteomes" id="UP000256913">
    <property type="component" value="Unassembled WGS sequence"/>
</dbReference>
<dbReference type="SUPFAM" id="SSF52091">
    <property type="entry name" value="SpoIIaa-like"/>
    <property type="match status" value="1"/>
</dbReference>
<proteinExistence type="predicted"/>
<dbReference type="InterPro" id="IPR002645">
    <property type="entry name" value="STAS_dom"/>
</dbReference>
<name>A0A3D9ZDY0_9ACTN</name>
<organism evidence="2 3">
    <name type="scientific">Asanoa ferruginea</name>
    <dbReference type="NCBI Taxonomy" id="53367"/>
    <lineage>
        <taxon>Bacteria</taxon>
        <taxon>Bacillati</taxon>
        <taxon>Actinomycetota</taxon>
        <taxon>Actinomycetes</taxon>
        <taxon>Micromonosporales</taxon>
        <taxon>Micromonosporaceae</taxon>
        <taxon>Asanoa</taxon>
    </lineage>
</organism>
<dbReference type="AlphaFoldDB" id="A0A3D9ZDY0"/>
<sequence length="98" mass="10541">MQPSSARIVLTLGPTIRRGDVLALCERLAALPRPVRVVVCVRAVTCPDMSTVEALARLCLTARRHDCEVSVEGADERLVALLTVTGLAAVVPLDNPRR</sequence>
<feature type="domain" description="STAS" evidence="1">
    <location>
        <begin position="34"/>
        <end position="94"/>
    </location>
</feature>
<gene>
    <name evidence="2" type="ORF">DFJ67_1575</name>
</gene>
<reference evidence="2 3" key="1">
    <citation type="submission" date="2018-08" db="EMBL/GenBank/DDBJ databases">
        <title>Sequencing the genomes of 1000 actinobacteria strains.</title>
        <authorList>
            <person name="Klenk H.-P."/>
        </authorList>
    </citation>
    <scope>NUCLEOTIDE SEQUENCE [LARGE SCALE GENOMIC DNA]</scope>
    <source>
        <strain evidence="2 3">DSM 44099</strain>
    </source>
</reference>
<accession>A0A3D9ZDY0</accession>
<keyword evidence="3" id="KW-1185">Reference proteome</keyword>
<evidence type="ECO:0000313" key="3">
    <source>
        <dbReference type="Proteomes" id="UP000256913"/>
    </source>
</evidence>
<dbReference type="EMBL" id="QUMQ01000001">
    <property type="protein sequence ID" value="REF95616.1"/>
    <property type="molecule type" value="Genomic_DNA"/>
</dbReference>
<dbReference type="InterPro" id="IPR036513">
    <property type="entry name" value="STAS_dom_sf"/>
</dbReference>
<evidence type="ECO:0000259" key="1">
    <source>
        <dbReference type="Pfam" id="PF01740"/>
    </source>
</evidence>
<comment type="caution">
    <text evidence="2">The sequence shown here is derived from an EMBL/GenBank/DDBJ whole genome shotgun (WGS) entry which is preliminary data.</text>
</comment>
<protein>
    <submittedName>
        <fullName evidence="2">STAS domain-containing protein</fullName>
    </submittedName>
</protein>
<evidence type="ECO:0000313" key="2">
    <source>
        <dbReference type="EMBL" id="REF95616.1"/>
    </source>
</evidence>
<dbReference type="RefSeq" id="WP_116067264.1">
    <property type="nucleotide sequence ID" value="NZ_BONB01000061.1"/>
</dbReference>
<dbReference type="Gene3D" id="3.30.750.24">
    <property type="entry name" value="STAS domain"/>
    <property type="match status" value="1"/>
</dbReference>